<dbReference type="GeneID" id="114336198"/>
<feature type="transmembrane region" description="Helical" evidence="1">
    <location>
        <begin position="597"/>
        <end position="618"/>
    </location>
</feature>
<dbReference type="Pfam" id="PF20146">
    <property type="entry name" value="NRF"/>
    <property type="match status" value="1"/>
</dbReference>
<feature type="transmembrane region" description="Helical" evidence="1">
    <location>
        <begin position="457"/>
        <end position="474"/>
    </location>
</feature>
<proteinExistence type="predicted"/>
<organism evidence="4 5">
    <name type="scientific">Diabrotica virgifera virgifera</name>
    <name type="common">western corn rootworm</name>
    <dbReference type="NCBI Taxonomy" id="50390"/>
    <lineage>
        <taxon>Eukaryota</taxon>
        <taxon>Metazoa</taxon>
        <taxon>Ecdysozoa</taxon>
        <taxon>Arthropoda</taxon>
        <taxon>Hexapoda</taxon>
        <taxon>Insecta</taxon>
        <taxon>Pterygota</taxon>
        <taxon>Neoptera</taxon>
        <taxon>Endopterygota</taxon>
        <taxon>Coleoptera</taxon>
        <taxon>Polyphaga</taxon>
        <taxon>Cucujiformia</taxon>
        <taxon>Chrysomeloidea</taxon>
        <taxon>Chrysomelidae</taxon>
        <taxon>Galerucinae</taxon>
        <taxon>Diabroticina</taxon>
        <taxon>Diabroticites</taxon>
        <taxon>Diabrotica</taxon>
    </lineage>
</organism>
<dbReference type="PANTHER" id="PTHR11161:SF0">
    <property type="entry name" value="O-ACYLTRANSFERASE LIKE PROTEIN"/>
    <property type="match status" value="1"/>
</dbReference>
<dbReference type="Proteomes" id="UP001652700">
    <property type="component" value="Unplaced"/>
</dbReference>
<dbReference type="EnsemblMetazoa" id="XM_050645732.1">
    <property type="protein sequence ID" value="XP_050501689.1"/>
    <property type="gene ID" value="LOC114336198"/>
</dbReference>
<dbReference type="InterPro" id="IPR002656">
    <property type="entry name" value="Acyl_transf_3_dom"/>
</dbReference>
<feature type="signal peptide" evidence="2">
    <location>
        <begin position="1"/>
        <end position="18"/>
    </location>
</feature>
<name>A0ABM5JUT1_DIAVI</name>
<accession>A0ABM5JUT1</accession>
<evidence type="ECO:0000313" key="4">
    <source>
        <dbReference type="EnsemblMetazoa" id="XP_050501689.1"/>
    </source>
</evidence>
<feature type="transmembrane region" description="Helical" evidence="1">
    <location>
        <begin position="234"/>
        <end position="256"/>
    </location>
</feature>
<feature type="chain" id="PRO_5047433957" description="Nose resistant-to-fluoxetine protein N-terminal domain-containing protein" evidence="2">
    <location>
        <begin position="19"/>
        <end position="660"/>
    </location>
</feature>
<keyword evidence="1" id="KW-0472">Membrane</keyword>
<evidence type="ECO:0000256" key="2">
    <source>
        <dbReference type="SAM" id="SignalP"/>
    </source>
</evidence>
<dbReference type="PANTHER" id="PTHR11161">
    <property type="entry name" value="O-ACYLTRANSFERASE"/>
    <property type="match status" value="1"/>
</dbReference>
<feature type="transmembrane region" description="Helical" evidence="1">
    <location>
        <begin position="168"/>
        <end position="192"/>
    </location>
</feature>
<reference evidence="4" key="1">
    <citation type="submission" date="2025-05" db="UniProtKB">
        <authorList>
            <consortium name="EnsemblMetazoa"/>
        </authorList>
    </citation>
    <scope>IDENTIFICATION</scope>
</reference>
<feature type="transmembrane region" description="Helical" evidence="1">
    <location>
        <begin position="388"/>
        <end position="408"/>
    </location>
</feature>
<feature type="transmembrane region" description="Helical" evidence="1">
    <location>
        <begin position="420"/>
        <end position="437"/>
    </location>
</feature>
<feature type="transmembrane region" description="Helical" evidence="1">
    <location>
        <begin position="553"/>
        <end position="577"/>
    </location>
</feature>
<sequence length="660" mass="76076">MSIGILIIFLFCVQWSNANVLWDAVTQTLLDTKEPILKLNISKRCAWQVEVLYDNVDILYQMLDASAKFPHASITDLGRTELGDFDRCLAIDSTIDEIKILGKYCYAGLVLPDFKDVSNISIFYRLATCTPSECTASDLLTIANYAIPNFPPILIDEFCTTKETGKEISLGTFVTIGLFILVLFLMVVSTLYDFYCNKVGLKVYHPLLVAFSAITNTNNILRVSSKPSEETIQIFSGFRIISVTWVIAAHGVQSFTTMMIPAMNMDYALSRVYLRYASYIFGAHHAVTTFFFMSGFLVGYLYFKRKILPWKLQIKYVPLMYIHRYIRITAPVLVLYLLAVYLFKHMGNGPLWQPGCQTEINNCKTYWWSYFLYIQNYANWDQLCMIPLWYLSADMQLFILAPLVLIPISIVLKSPGGFKLAMLILTGLNFLFLLIHIASKLLFPEYTKNTFDTHGRLPDYFIGVMMGIFMRFAKSEPFLGKFKARYVFKLNLLIWILVLGLMFAVFVFTDDGEMHFNRTNKSLYYALSRVIWAIGLCWIVYSCYHGYGGIVNWILCLPIFQVGAKLTYSMYLLHYLVLGHFALSNRTKFNINDYVEFYLFCGYFIETFIWSFLWTLAFESPIITIEKYIFSGTKQIEVNHSHNTKKVEESCTKKMEESSA</sequence>
<keyword evidence="1" id="KW-0812">Transmembrane</keyword>
<keyword evidence="2" id="KW-0732">Signal</keyword>
<protein>
    <recommendedName>
        <fullName evidence="3">Nose resistant-to-fluoxetine protein N-terminal domain-containing protein</fullName>
    </recommendedName>
</protein>
<dbReference type="InterPro" id="IPR006621">
    <property type="entry name" value="Nose-resist-to-fluoxetine_N"/>
</dbReference>
<evidence type="ECO:0000313" key="5">
    <source>
        <dbReference type="Proteomes" id="UP001652700"/>
    </source>
</evidence>
<evidence type="ECO:0000256" key="1">
    <source>
        <dbReference type="SAM" id="Phobius"/>
    </source>
</evidence>
<feature type="transmembrane region" description="Helical" evidence="1">
    <location>
        <begin position="486"/>
        <end position="508"/>
    </location>
</feature>
<feature type="transmembrane region" description="Helical" evidence="1">
    <location>
        <begin position="523"/>
        <end position="541"/>
    </location>
</feature>
<dbReference type="RefSeq" id="XP_050501689.1">
    <property type="nucleotide sequence ID" value="XM_050645732.1"/>
</dbReference>
<feature type="domain" description="Nose resistant-to-fluoxetine protein N-terminal" evidence="3">
    <location>
        <begin position="42"/>
        <end position="161"/>
    </location>
</feature>
<evidence type="ECO:0000259" key="3">
    <source>
        <dbReference type="SMART" id="SM00703"/>
    </source>
</evidence>
<dbReference type="Pfam" id="PF01757">
    <property type="entry name" value="Acyl_transf_3"/>
    <property type="match status" value="1"/>
</dbReference>
<keyword evidence="1" id="KW-1133">Transmembrane helix</keyword>
<feature type="transmembrane region" description="Helical" evidence="1">
    <location>
        <begin position="324"/>
        <end position="343"/>
    </location>
</feature>
<feature type="transmembrane region" description="Helical" evidence="1">
    <location>
        <begin position="276"/>
        <end position="303"/>
    </location>
</feature>
<keyword evidence="5" id="KW-1185">Reference proteome</keyword>
<dbReference type="SMART" id="SM00703">
    <property type="entry name" value="NRF"/>
    <property type="match status" value="1"/>
</dbReference>
<dbReference type="InterPro" id="IPR052728">
    <property type="entry name" value="O2_lipid_transport_reg"/>
</dbReference>